<accession>A0ACC2JFR3</accession>
<protein>
    <submittedName>
        <fullName evidence="1">Uncharacterized protein</fullName>
    </submittedName>
</protein>
<gene>
    <name evidence="1" type="ORF">O1611_g7301</name>
</gene>
<keyword evidence="2" id="KW-1185">Reference proteome</keyword>
<evidence type="ECO:0000313" key="2">
    <source>
        <dbReference type="Proteomes" id="UP001153332"/>
    </source>
</evidence>
<organism evidence="1 2">
    <name type="scientific">Lasiodiplodia mahajangana</name>
    <dbReference type="NCBI Taxonomy" id="1108764"/>
    <lineage>
        <taxon>Eukaryota</taxon>
        <taxon>Fungi</taxon>
        <taxon>Dikarya</taxon>
        <taxon>Ascomycota</taxon>
        <taxon>Pezizomycotina</taxon>
        <taxon>Dothideomycetes</taxon>
        <taxon>Dothideomycetes incertae sedis</taxon>
        <taxon>Botryosphaeriales</taxon>
        <taxon>Botryosphaeriaceae</taxon>
        <taxon>Lasiodiplodia</taxon>
    </lineage>
</organism>
<sequence length="109" mass="12016">MSLDSQEPSKCASKVSIASLDREKRVYVYETETGEAGTFSTEILKRAGCSSIWKIPVPKWTTHVDFVLLSDKAIMKGPVTIASVPIPLSMALRRSIIGQERSIYAVSRV</sequence>
<dbReference type="Proteomes" id="UP001153332">
    <property type="component" value="Unassembled WGS sequence"/>
</dbReference>
<dbReference type="EMBL" id="JAPUUL010001905">
    <property type="protein sequence ID" value="KAJ8126335.1"/>
    <property type="molecule type" value="Genomic_DNA"/>
</dbReference>
<comment type="caution">
    <text evidence="1">The sequence shown here is derived from an EMBL/GenBank/DDBJ whole genome shotgun (WGS) entry which is preliminary data.</text>
</comment>
<name>A0ACC2JFR3_9PEZI</name>
<reference evidence="1" key="1">
    <citation type="submission" date="2022-12" db="EMBL/GenBank/DDBJ databases">
        <title>Genome Sequence of Lasiodiplodia mahajangana.</title>
        <authorList>
            <person name="Buettner E."/>
        </authorList>
    </citation>
    <scope>NUCLEOTIDE SEQUENCE</scope>
    <source>
        <strain evidence="1">VT137</strain>
    </source>
</reference>
<proteinExistence type="predicted"/>
<evidence type="ECO:0000313" key="1">
    <source>
        <dbReference type="EMBL" id="KAJ8126335.1"/>
    </source>
</evidence>